<dbReference type="SMART" id="SM01085">
    <property type="entry name" value="CK_II_beta"/>
    <property type="match status" value="1"/>
</dbReference>
<dbReference type="GO" id="GO:0005956">
    <property type="term" value="C:protein kinase CK2 complex"/>
    <property type="evidence" value="ECO:0007669"/>
    <property type="project" value="UniProtKB-UniRule"/>
</dbReference>
<evidence type="ECO:0000256" key="3">
    <source>
        <dbReference type="SAM" id="MobiDB-lite"/>
    </source>
</evidence>
<dbReference type="Gene3D" id="2.20.25.20">
    <property type="match status" value="1"/>
</dbReference>
<dbReference type="PANTHER" id="PTHR11740:SF0">
    <property type="entry name" value="CASEIN KINASE II SUBUNIT BETA"/>
    <property type="match status" value="1"/>
</dbReference>
<dbReference type="SUPFAM" id="SSF57798">
    <property type="entry name" value="Casein kinase II beta subunit"/>
    <property type="match status" value="1"/>
</dbReference>
<dbReference type="FunFam" id="2.20.25.20:FF:000001">
    <property type="entry name" value="Casein kinase II subunit beta"/>
    <property type="match status" value="1"/>
</dbReference>
<dbReference type="EMBL" id="CAJPEV010011384">
    <property type="protein sequence ID" value="CAG0906231.1"/>
    <property type="molecule type" value="Genomic_DNA"/>
</dbReference>
<feature type="compositionally biased region" description="Basic and acidic residues" evidence="3">
    <location>
        <begin position="262"/>
        <end position="274"/>
    </location>
</feature>
<dbReference type="InterPro" id="IPR000704">
    <property type="entry name" value="Casein_kinase_II_reg-sub"/>
</dbReference>
<dbReference type="OrthoDB" id="2275560at2759"/>
<reference evidence="4" key="1">
    <citation type="submission" date="2020-11" db="EMBL/GenBank/DDBJ databases">
        <authorList>
            <person name="Tran Van P."/>
        </authorList>
    </citation>
    <scope>NUCLEOTIDE SEQUENCE</scope>
</reference>
<feature type="region of interest" description="Disordered" evidence="3">
    <location>
        <begin position="247"/>
        <end position="281"/>
    </location>
</feature>
<dbReference type="Proteomes" id="UP000677054">
    <property type="component" value="Unassembled WGS sequence"/>
</dbReference>
<name>A0A7R9AJ07_9CRUS</name>
<sequence length="281" mass="31881">MTRRATGKSAETRRSAASKKTRSRTVVSSRVSSCGSSLSHRREPPADTESPPDDSWLAWFCGRPGNEVFLVVDLAFIQDPFNLVDLADSVPRFGEALGVITGKKPTPHRLADTSLSASAEKLYGLVHRRFTLSERGLYLIYQKWKNRTYGECRRVFCPHQPLLPTGSTDTPSALHDTPSALHLYCPRCMDVYRPSHARHRAVDGTFFPPSLPHLFFMVYPRYRPELPQEEHVPRIFGFEIHPSAVPYQQRIADRKDRRKAKRESPDRISTDGKNPKMGIPK</sequence>
<protein>
    <recommendedName>
        <fullName evidence="2">Casein kinase II subunit beta</fullName>
        <shortName evidence="2">CK II beta</shortName>
    </recommendedName>
</protein>
<comment type="similarity">
    <text evidence="1 2">Belongs to the casein kinase 2 subunit beta family.</text>
</comment>
<evidence type="ECO:0000313" key="4">
    <source>
        <dbReference type="EMBL" id="CAD7254656.1"/>
    </source>
</evidence>
<dbReference type="GO" id="GO:0019887">
    <property type="term" value="F:protein kinase regulator activity"/>
    <property type="evidence" value="ECO:0007669"/>
    <property type="project" value="InterPro"/>
</dbReference>
<accession>A0A7R9AJ07</accession>
<organism evidence="4">
    <name type="scientific">Darwinula stevensoni</name>
    <dbReference type="NCBI Taxonomy" id="69355"/>
    <lineage>
        <taxon>Eukaryota</taxon>
        <taxon>Metazoa</taxon>
        <taxon>Ecdysozoa</taxon>
        <taxon>Arthropoda</taxon>
        <taxon>Crustacea</taxon>
        <taxon>Oligostraca</taxon>
        <taxon>Ostracoda</taxon>
        <taxon>Podocopa</taxon>
        <taxon>Podocopida</taxon>
        <taxon>Darwinulocopina</taxon>
        <taxon>Darwinuloidea</taxon>
        <taxon>Darwinulidae</taxon>
        <taxon>Darwinula</taxon>
    </lineage>
</organism>
<dbReference type="InterPro" id="IPR035991">
    <property type="entry name" value="Casein_kinase_II_beta-like"/>
</dbReference>
<dbReference type="Pfam" id="PF01214">
    <property type="entry name" value="CK_II_beta"/>
    <property type="match status" value="1"/>
</dbReference>
<dbReference type="PRINTS" id="PR00472">
    <property type="entry name" value="CASNKINASEII"/>
</dbReference>
<dbReference type="InterPro" id="IPR016149">
    <property type="entry name" value="Casein_kin_II_reg-sub_N"/>
</dbReference>
<comment type="subunit">
    <text evidence="2">Tetramer of two alpha and two beta subunits.</text>
</comment>
<proteinExistence type="inferred from homology"/>
<dbReference type="EMBL" id="LR910902">
    <property type="protein sequence ID" value="CAD7254656.1"/>
    <property type="molecule type" value="Genomic_DNA"/>
</dbReference>
<dbReference type="AlphaFoldDB" id="A0A7R9AJ07"/>
<feature type="compositionally biased region" description="Low complexity" evidence="3">
    <location>
        <begin position="24"/>
        <end position="38"/>
    </location>
</feature>
<dbReference type="GO" id="GO:0005737">
    <property type="term" value="C:cytoplasm"/>
    <property type="evidence" value="ECO:0007669"/>
    <property type="project" value="TreeGrafter"/>
</dbReference>
<gene>
    <name evidence="4" type="ORF">DSTB1V02_LOCUS14402</name>
</gene>
<dbReference type="PANTHER" id="PTHR11740">
    <property type="entry name" value="CASEIN KINASE II SUBUNIT BETA"/>
    <property type="match status" value="1"/>
</dbReference>
<evidence type="ECO:0000256" key="2">
    <source>
        <dbReference type="RuleBase" id="RU361268"/>
    </source>
</evidence>
<evidence type="ECO:0000256" key="1">
    <source>
        <dbReference type="ARBA" id="ARBA00006941"/>
    </source>
</evidence>
<keyword evidence="5" id="KW-1185">Reference proteome</keyword>
<dbReference type="Gene3D" id="1.10.1820.10">
    <property type="entry name" value="protein kinase ck2 holoenzyme, chain C, domain 1"/>
    <property type="match status" value="1"/>
</dbReference>
<feature type="region of interest" description="Disordered" evidence="3">
    <location>
        <begin position="1"/>
        <end position="52"/>
    </location>
</feature>
<evidence type="ECO:0000313" key="5">
    <source>
        <dbReference type="Proteomes" id="UP000677054"/>
    </source>
</evidence>